<dbReference type="EMBL" id="AMQM01004371">
    <property type="status" value="NOT_ANNOTATED_CDS"/>
    <property type="molecule type" value="Genomic_DNA"/>
</dbReference>
<evidence type="ECO:0008006" key="21">
    <source>
        <dbReference type="Google" id="ProtNLM"/>
    </source>
</evidence>
<dbReference type="OrthoDB" id="1898221at2759"/>
<gene>
    <name evidence="19" type="primary">20196332</name>
    <name evidence="18" type="ORF">HELRODRAFT_136306</name>
</gene>
<dbReference type="GO" id="GO:0012505">
    <property type="term" value="C:endomembrane system"/>
    <property type="evidence" value="ECO:0007669"/>
    <property type="project" value="UniProtKB-SubCell"/>
</dbReference>
<dbReference type="eggNOG" id="KOG3989">
    <property type="taxonomic scope" value="Eukaryota"/>
</dbReference>
<comment type="catalytic activity">
    <reaction evidence="13">
        <text>9-octadecanoyloxy-octadecanoate + H2O = 9-hydroxy-octadecanoate + octadecanoate + H(+)</text>
        <dbReference type="Rhea" id="RHEA:52096"/>
        <dbReference type="ChEBI" id="CHEBI:15377"/>
        <dbReference type="ChEBI" id="CHEBI:15378"/>
        <dbReference type="ChEBI" id="CHEBI:25629"/>
        <dbReference type="ChEBI" id="CHEBI:136286"/>
        <dbReference type="ChEBI" id="CHEBI:136373"/>
    </reaction>
    <physiologicalReaction direction="left-to-right" evidence="13">
        <dbReference type="Rhea" id="RHEA:52097"/>
    </physiologicalReaction>
</comment>
<dbReference type="HOGENOM" id="CLU_073346_1_0_1"/>
<feature type="transmembrane region" description="Helical" evidence="17">
    <location>
        <begin position="77"/>
        <end position="99"/>
    </location>
</feature>
<evidence type="ECO:0000256" key="1">
    <source>
        <dbReference type="ARBA" id="ARBA00000923"/>
    </source>
</evidence>
<reference evidence="18 20" key="2">
    <citation type="journal article" date="2013" name="Nature">
        <title>Insights into bilaterian evolution from three spiralian genomes.</title>
        <authorList>
            <person name="Simakov O."/>
            <person name="Marletaz F."/>
            <person name="Cho S.J."/>
            <person name="Edsinger-Gonzales E."/>
            <person name="Havlak P."/>
            <person name="Hellsten U."/>
            <person name="Kuo D.H."/>
            <person name="Larsson T."/>
            <person name="Lv J."/>
            <person name="Arendt D."/>
            <person name="Savage R."/>
            <person name="Osoegawa K."/>
            <person name="de Jong P."/>
            <person name="Grimwood J."/>
            <person name="Chapman J.A."/>
            <person name="Shapiro H."/>
            <person name="Aerts A."/>
            <person name="Otillar R.P."/>
            <person name="Terry A.Y."/>
            <person name="Boore J.L."/>
            <person name="Grigoriev I.V."/>
            <person name="Lindberg D.R."/>
            <person name="Seaver E.C."/>
            <person name="Weisblat D.A."/>
            <person name="Putnam N.H."/>
            <person name="Rokhsar D.S."/>
        </authorList>
    </citation>
    <scope>NUCLEOTIDE SEQUENCE</scope>
</reference>
<evidence type="ECO:0000256" key="17">
    <source>
        <dbReference type="SAM" id="Phobius"/>
    </source>
</evidence>
<evidence type="ECO:0000256" key="2">
    <source>
        <dbReference type="ARBA" id="ARBA00004127"/>
    </source>
</evidence>
<evidence type="ECO:0000256" key="4">
    <source>
        <dbReference type="ARBA" id="ARBA00022692"/>
    </source>
</evidence>
<comment type="catalytic activity">
    <reaction evidence="12">
        <text>9-(9Z-octadecenoyloxy)-octadecanoate + H2O = 9-hydroxy-octadecanoate + (9Z)-octadecenoate + H(+)</text>
        <dbReference type="Rhea" id="RHEA:52048"/>
        <dbReference type="ChEBI" id="CHEBI:15377"/>
        <dbReference type="ChEBI" id="CHEBI:15378"/>
        <dbReference type="ChEBI" id="CHEBI:30823"/>
        <dbReference type="ChEBI" id="CHEBI:136282"/>
        <dbReference type="ChEBI" id="CHEBI:136286"/>
    </reaction>
    <physiologicalReaction direction="left-to-right" evidence="12">
        <dbReference type="Rhea" id="RHEA:52049"/>
    </physiologicalReaction>
</comment>
<comment type="catalytic activity">
    <reaction evidence="7">
        <text>12-hexadecanoyloxy-octadecanoate + H2O = 12-hydroxyoctadecanoate + hexadecanoate + H(+)</text>
        <dbReference type="Rhea" id="RHEA:52056"/>
        <dbReference type="ChEBI" id="CHEBI:7896"/>
        <dbReference type="ChEBI" id="CHEBI:15377"/>
        <dbReference type="ChEBI" id="CHEBI:15378"/>
        <dbReference type="ChEBI" id="CHEBI:83677"/>
        <dbReference type="ChEBI" id="CHEBI:84201"/>
    </reaction>
    <physiologicalReaction direction="left-to-right" evidence="7">
        <dbReference type="Rhea" id="RHEA:52057"/>
    </physiologicalReaction>
</comment>
<comment type="catalytic activity">
    <reaction evidence="8">
        <text>13-octadecanoyloxy-octadecanoate + H2O = 13-hydroxy-octadecanoate + octadecanoate + H(+)</text>
        <dbReference type="Rhea" id="RHEA:52084"/>
        <dbReference type="ChEBI" id="CHEBI:15377"/>
        <dbReference type="ChEBI" id="CHEBI:15378"/>
        <dbReference type="ChEBI" id="CHEBI:25629"/>
        <dbReference type="ChEBI" id="CHEBI:136304"/>
        <dbReference type="ChEBI" id="CHEBI:136335"/>
    </reaction>
    <physiologicalReaction direction="left-to-right" evidence="8">
        <dbReference type="Rhea" id="RHEA:52085"/>
    </physiologicalReaction>
</comment>
<evidence type="ECO:0000256" key="15">
    <source>
        <dbReference type="ARBA" id="ARBA00049322"/>
    </source>
</evidence>
<dbReference type="Pfam" id="PF04750">
    <property type="entry name" value="Far-17a_AIG1"/>
    <property type="match status" value="1"/>
</dbReference>
<evidence type="ECO:0000256" key="9">
    <source>
        <dbReference type="ARBA" id="ARBA00047863"/>
    </source>
</evidence>
<comment type="similarity">
    <text evidence="3">Belongs to the AIG1 family.</text>
</comment>
<evidence type="ECO:0000256" key="7">
    <source>
        <dbReference type="ARBA" id="ARBA00047368"/>
    </source>
</evidence>
<protein>
    <recommendedName>
        <fullName evidence="21">Androgen-dependent TFPI-regulating protein</fullName>
    </recommendedName>
</protein>
<organism evidence="19 20">
    <name type="scientific">Helobdella robusta</name>
    <name type="common">Californian leech</name>
    <dbReference type="NCBI Taxonomy" id="6412"/>
    <lineage>
        <taxon>Eukaryota</taxon>
        <taxon>Metazoa</taxon>
        <taxon>Spiralia</taxon>
        <taxon>Lophotrochozoa</taxon>
        <taxon>Annelida</taxon>
        <taxon>Clitellata</taxon>
        <taxon>Hirudinea</taxon>
        <taxon>Rhynchobdellida</taxon>
        <taxon>Glossiphoniidae</taxon>
        <taxon>Helobdella</taxon>
    </lineage>
</organism>
<comment type="catalytic activity">
    <reaction evidence="16">
        <text>12-(9Z-hexadecenoyloxy)-octadecanoate + H2O = 12-hydroxyoctadecanoate + (9Z)-hexadecenoate + H(+)</text>
        <dbReference type="Rhea" id="RHEA:52072"/>
        <dbReference type="ChEBI" id="CHEBI:15377"/>
        <dbReference type="ChEBI" id="CHEBI:15378"/>
        <dbReference type="ChEBI" id="CHEBI:32372"/>
        <dbReference type="ChEBI" id="CHEBI:84201"/>
        <dbReference type="ChEBI" id="CHEBI:136312"/>
    </reaction>
    <physiologicalReaction direction="left-to-right" evidence="16">
        <dbReference type="Rhea" id="RHEA:52073"/>
    </physiologicalReaction>
</comment>
<comment type="catalytic activity">
    <reaction evidence="1">
        <text>9-(9Z-hexadecenoyloxy)-octadecanoate + H2O = (9Z)-hexadecenoate + 9-hydroxy-octadecanoate + H(+)</text>
        <dbReference type="Rhea" id="RHEA:52068"/>
        <dbReference type="ChEBI" id="CHEBI:15377"/>
        <dbReference type="ChEBI" id="CHEBI:15378"/>
        <dbReference type="ChEBI" id="CHEBI:32372"/>
        <dbReference type="ChEBI" id="CHEBI:136286"/>
        <dbReference type="ChEBI" id="CHEBI:136309"/>
    </reaction>
    <physiologicalReaction direction="left-to-right" evidence="1">
        <dbReference type="Rhea" id="RHEA:52069"/>
    </physiologicalReaction>
</comment>
<dbReference type="EnsemblMetazoa" id="HelroT136306">
    <property type="protein sequence ID" value="HelroP136306"/>
    <property type="gene ID" value="HelroG136306"/>
</dbReference>
<evidence type="ECO:0000256" key="16">
    <source>
        <dbReference type="ARBA" id="ARBA00049428"/>
    </source>
</evidence>
<feature type="transmembrane region" description="Helical" evidence="17">
    <location>
        <begin position="37"/>
        <end position="56"/>
    </location>
</feature>
<evidence type="ECO:0000313" key="20">
    <source>
        <dbReference type="Proteomes" id="UP000015101"/>
    </source>
</evidence>
<evidence type="ECO:0000256" key="5">
    <source>
        <dbReference type="ARBA" id="ARBA00022989"/>
    </source>
</evidence>
<dbReference type="GeneID" id="20196332"/>
<comment type="catalytic activity">
    <reaction evidence="9">
        <text>9-hexadecanoyloxy-octadecanoate + H2O = 9-hydroxy-octadecanoate + hexadecanoate + H(+)</text>
        <dbReference type="Rhea" id="RHEA:52052"/>
        <dbReference type="ChEBI" id="CHEBI:7896"/>
        <dbReference type="ChEBI" id="CHEBI:15377"/>
        <dbReference type="ChEBI" id="CHEBI:15378"/>
        <dbReference type="ChEBI" id="CHEBI:83670"/>
        <dbReference type="ChEBI" id="CHEBI:136286"/>
    </reaction>
    <physiologicalReaction direction="left-to-right" evidence="9">
        <dbReference type="Rhea" id="RHEA:52053"/>
    </physiologicalReaction>
</comment>
<comment type="catalytic activity">
    <reaction evidence="10">
        <text>12-octadecanoyloxy-octadecanoate + H2O = 12-hydroxyoctadecanoate + octadecanoate + H(+)</text>
        <dbReference type="Rhea" id="RHEA:52080"/>
        <dbReference type="ChEBI" id="CHEBI:15377"/>
        <dbReference type="ChEBI" id="CHEBI:15378"/>
        <dbReference type="ChEBI" id="CHEBI:25629"/>
        <dbReference type="ChEBI" id="CHEBI:84201"/>
        <dbReference type="ChEBI" id="CHEBI:136330"/>
    </reaction>
    <physiologicalReaction direction="left-to-right" evidence="10">
        <dbReference type="Rhea" id="RHEA:52081"/>
    </physiologicalReaction>
</comment>
<dbReference type="Proteomes" id="UP000015101">
    <property type="component" value="Unassembled WGS sequence"/>
</dbReference>
<keyword evidence="5 17" id="KW-1133">Transmembrane helix</keyword>
<proteinExistence type="inferred from homology"/>
<comment type="catalytic activity">
    <reaction evidence="14">
        <text>13-(9Z-octadecenoyloxy)-octadecanoate + H2O = 13-hydroxy-octadecanoate + (9Z)-octadecenoate + H(+)</text>
        <dbReference type="Rhea" id="RHEA:52064"/>
        <dbReference type="ChEBI" id="CHEBI:15377"/>
        <dbReference type="ChEBI" id="CHEBI:15378"/>
        <dbReference type="ChEBI" id="CHEBI:30823"/>
        <dbReference type="ChEBI" id="CHEBI:136303"/>
        <dbReference type="ChEBI" id="CHEBI:136304"/>
    </reaction>
    <physiologicalReaction direction="left-to-right" evidence="14">
        <dbReference type="Rhea" id="RHEA:52065"/>
    </physiologicalReaction>
</comment>
<dbReference type="InterPro" id="IPR006838">
    <property type="entry name" value="ADTRP_AIG1"/>
</dbReference>
<keyword evidence="4 17" id="KW-0812">Transmembrane</keyword>
<evidence type="ECO:0000313" key="19">
    <source>
        <dbReference type="EnsemblMetazoa" id="HelroP136306"/>
    </source>
</evidence>
<keyword evidence="6 17" id="KW-0472">Membrane</keyword>
<evidence type="ECO:0000256" key="14">
    <source>
        <dbReference type="ARBA" id="ARBA00049296"/>
    </source>
</evidence>
<dbReference type="AlphaFoldDB" id="T1EID2"/>
<dbReference type="RefSeq" id="XP_009017706.1">
    <property type="nucleotide sequence ID" value="XM_009019458.1"/>
</dbReference>
<comment type="catalytic activity">
    <reaction evidence="11">
        <text>12-(9Z-octadecenoyloxy)-octadecanoate + H2O = 12-hydroxyoctadecanoate + (9Z)-octadecenoate + H(+)</text>
        <dbReference type="Rhea" id="RHEA:52060"/>
        <dbReference type="ChEBI" id="CHEBI:15377"/>
        <dbReference type="ChEBI" id="CHEBI:15378"/>
        <dbReference type="ChEBI" id="CHEBI:30823"/>
        <dbReference type="ChEBI" id="CHEBI:84201"/>
        <dbReference type="ChEBI" id="CHEBI:136302"/>
    </reaction>
    <physiologicalReaction direction="left-to-right" evidence="11">
        <dbReference type="Rhea" id="RHEA:52061"/>
    </physiologicalReaction>
</comment>
<dbReference type="GO" id="GO:0016020">
    <property type="term" value="C:membrane"/>
    <property type="evidence" value="ECO:0007669"/>
    <property type="project" value="InterPro"/>
</dbReference>
<dbReference type="InParanoid" id="T1EID2"/>
<dbReference type="PANTHER" id="PTHR10989">
    <property type="entry name" value="ANDROGEN-INDUCED PROTEIN 1-RELATED"/>
    <property type="match status" value="1"/>
</dbReference>
<dbReference type="STRING" id="6412.T1EID2"/>
<evidence type="ECO:0000256" key="6">
    <source>
        <dbReference type="ARBA" id="ARBA00023136"/>
    </source>
</evidence>
<comment type="subcellular location">
    <subcellularLocation>
        <location evidence="2">Endomembrane system</location>
        <topology evidence="2">Multi-pass membrane protein</topology>
    </subcellularLocation>
</comment>
<evidence type="ECO:0000256" key="11">
    <source>
        <dbReference type="ARBA" id="ARBA00048701"/>
    </source>
</evidence>
<evidence type="ECO:0000313" key="18">
    <source>
        <dbReference type="EMBL" id="ESO04437.1"/>
    </source>
</evidence>
<dbReference type="FunCoup" id="T1EID2">
    <property type="interactions" value="553"/>
</dbReference>
<accession>T1EID2</accession>
<dbReference type="KEGG" id="hro:HELRODRAFT_136306"/>
<feature type="transmembrane region" description="Helical" evidence="17">
    <location>
        <begin position="111"/>
        <end position="131"/>
    </location>
</feature>
<sequence length="136" mass="15837">FGGRFRFLTFWNLFVGSTFWILYAIDREVIYPKSLDAILPFWFNHLLHSITIPLTLADRYIIKTCYPEFKRGISATLLFMATYLLWLLFVSSVSGVWVYPIFNVLDTTKKTIFILICALLFSGFYGVGNALNKLLW</sequence>
<evidence type="ECO:0000256" key="12">
    <source>
        <dbReference type="ARBA" id="ARBA00048800"/>
    </source>
</evidence>
<evidence type="ECO:0000256" key="8">
    <source>
        <dbReference type="ARBA" id="ARBA00047427"/>
    </source>
</evidence>
<name>T1EID2_HELRO</name>
<reference evidence="19" key="3">
    <citation type="submission" date="2015-06" db="UniProtKB">
        <authorList>
            <consortium name="EnsemblMetazoa"/>
        </authorList>
    </citation>
    <scope>IDENTIFICATION</scope>
</reference>
<evidence type="ECO:0000256" key="10">
    <source>
        <dbReference type="ARBA" id="ARBA00048680"/>
    </source>
</evidence>
<dbReference type="OMA" id="TGIWLYP"/>
<evidence type="ECO:0000256" key="13">
    <source>
        <dbReference type="ARBA" id="ARBA00049221"/>
    </source>
</evidence>
<keyword evidence="20" id="KW-1185">Reference proteome</keyword>
<comment type="catalytic activity">
    <reaction evidence="15">
        <text>13-(9Z-hexadecenoyloxy)-octadecanoate + H2O = 13-hydroxy-octadecanoate + (9Z)-hexadecenoate + H(+)</text>
        <dbReference type="Rhea" id="RHEA:52076"/>
        <dbReference type="ChEBI" id="CHEBI:15377"/>
        <dbReference type="ChEBI" id="CHEBI:15378"/>
        <dbReference type="ChEBI" id="CHEBI:32372"/>
        <dbReference type="ChEBI" id="CHEBI:136304"/>
        <dbReference type="ChEBI" id="CHEBI:136315"/>
    </reaction>
    <physiologicalReaction direction="left-to-right" evidence="15">
        <dbReference type="Rhea" id="RHEA:52077"/>
    </physiologicalReaction>
</comment>
<evidence type="ECO:0000256" key="3">
    <source>
        <dbReference type="ARBA" id="ARBA00009300"/>
    </source>
</evidence>
<dbReference type="EMBL" id="KB096502">
    <property type="protein sequence ID" value="ESO04437.1"/>
    <property type="molecule type" value="Genomic_DNA"/>
</dbReference>
<dbReference type="CTD" id="20196332"/>
<feature type="transmembrane region" description="Helical" evidence="17">
    <location>
        <begin position="7"/>
        <end position="25"/>
    </location>
</feature>
<dbReference type="PANTHER" id="PTHR10989:SF16">
    <property type="entry name" value="AT02829P-RELATED"/>
    <property type="match status" value="1"/>
</dbReference>
<reference evidence="20" key="1">
    <citation type="submission" date="2012-12" db="EMBL/GenBank/DDBJ databases">
        <authorList>
            <person name="Hellsten U."/>
            <person name="Grimwood J."/>
            <person name="Chapman J.A."/>
            <person name="Shapiro H."/>
            <person name="Aerts A."/>
            <person name="Otillar R.P."/>
            <person name="Terry A.Y."/>
            <person name="Boore J.L."/>
            <person name="Simakov O."/>
            <person name="Marletaz F."/>
            <person name="Cho S.-J."/>
            <person name="Edsinger-Gonzales E."/>
            <person name="Havlak P."/>
            <person name="Kuo D.-H."/>
            <person name="Larsson T."/>
            <person name="Lv J."/>
            <person name="Arendt D."/>
            <person name="Savage R."/>
            <person name="Osoegawa K."/>
            <person name="de Jong P."/>
            <person name="Lindberg D.R."/>
            <person name="Seaver E.C."/>
            <person name="Weisblat D.A."/>
            <person name="Putnam N.H."/>
            <person name="Grigoriev I.V."/>
            <person name="Rokhsar D.S."/>
        </authorList>
    </citation>
    <scope>NUCLEOTIDE SEQUENCE</scope>
</reference>